<dbReference type="EnsemblMetazoa" id="XM_030993627">
    <property type="protein sequence ID" value="XP_030849487"/>
    <property type="gene ID" value="LOC105447172"/>
</dbReference>
<dbReference type="Proteomes" id="UP000007110">
    <property type="component" value="Unassembled WGS sequence"/>
</dbReference>
<feature type="compositionally biased region" description="Polar residues" evidence="1">
    <location>
        <begin position="371"/>
        <end position="380"/>
    </location>
</feature>
<organism evidence="2 3">
    <name type="scientific">Strongylocentrotus purpuratus</name>
    <name type="common">Purple sea urchin</name>
    <dbReference type="NCBI Taxonomy" id="7668"/>
    <lineage>
        <taxon>Eukaryota</taxon>
        <taxon>Metazoa</taxon>
        <taxon>Echinodermata</taxon>
        <taxon>Eleutherozoa</taxon>
        <taxon>Echinozoa</taxon>
        <taxon>Echinoidea</taxon>
        <taxon>Euechinoidea</taxon>
        <taxon>Echinacea</taxon>
        <taxon>Camarodonta</taxon>
        <taxon>Echinidea</taxon>
        <taxon>Strongylocentrotidae</taxon>
        <taxon>Strongylocentrotus</taxon>
    </lineage>
</organism>
<feature type="compositionally biased region" description="Basic and acidic residues" evidence="1">
    <location>
        <begin position="413"/>
        <end position="437"/>
    </location>
</feature>
<proteinExistence type="predicted"/>
<dbReference type="AlphaFoldDB" id="A0A7M7T2P3"/>
<feature type="compositionally biased region" description="Basic residues" evidence="1">
    <location>
        <begin position="1"/>
        <end position="10"/>
    </location>
</feature>
<evidence type="ECO:0000313" key="2">
    <source>
        <dbReference type="EnsemblMetazoa" id="XP_030849487"/>
    </source>
</evidence>
<dbReference type="InParanoid" id="A0A7M7T2P3"/>
<feature type="compositionally biased region" description="Polar residues" evidence="1">
    <location>
        <begin position="31"/>
        <end position="40"/>
    </location>
</feature>
<feature type="region of interest" description="Disordered" evidence="1">
    <location>
        <begin position="638"/>
        <end position="679"/>
    </location>
</feature>
<protein>
    <recommendedName>
        <fullName evidence="4">PDZ domain-containing protein</fullName>
    </recommendedName>
</protein>
<evidence type="ECO:0000313" key="3">
    <source>
        <dbReference type="Proteomes" id="UP000007110"/>
    </source>
</evidence>
<feature type="region of interest" description="Disordered" evidence="1">
    <location>
        <begin position="1"/>
        <end position="56"/>
    </location>
</feature>
<feature type="compositionally biased region" description="Basic and acidic residues" evidence="1">
    <location>
        <begin position="381"/>
        <end position="393"/>
    </location>
</feature>
<keyword evidence="3" id="KW-1185">Reference proteome</keyword>
<feature type="compositionally biased region" description="Polar residues" evidence="1">
    <location>
        <begin position="11"/>
        <end position="20"/>
    </location>
</feature>
<evidence type="ECO:0008006" key="4">
    <source>
        <dbReference type="Google" id="ProtNLM"/>
    </source>
</evidence>
<evidence type="ECO:0000256" key="1">
    <source>
        <dbReference type="SAM" id="MobiDB-lite"/>
    </source>
</evidence>
<dbReference type="RefSeq" id="XP_030849487.1">
    <property type="nucleotide sequence ID" value="XM_030993627.1"/>
</dbReference>
<feature type="compositionally biased region" description="Acidic residues" evidence="1">
    <location>
        <begin position="660"/>
        <end position="674"/>
    </location>
</feature>
<reference evidence="2" key="2">
    <citation type="submission" date="2021-01" db="UniProtKB">
        <authorList>
            <consortium name="EnsemblMetazoa"/>
        </authorList>
    </citation>
    <scope>IDENTIFICATION</scope>
</reference>
<dbReference type="OrthoDB" id="10166950at2759"/>
<dbReference type="KEGG" id="spu:105447172"/>
<feature type="compositionally biased region" description="Basic and acidic residues" evidence="1">
    <location>
        <begin position="41"/>
        <end position="53"/>
    </location>
</feature>
<sequence>MGGKASKKRSAGSTHHQQSGGAPVVEPLASGDQSQAGQSTEPERVDSNMREDYTESSEAAIFSTQAKQKEVVEASNAHEEAAVITATEKKTPCERHDGEEKIESSHGLAFQEIFVRYIPGKPHALTKFGALLYSRKGGHEFRALDGTGLARTVGLRNHDELISINNPQSDISSANQLAVLECFSDIGTQIGLVIKRKQEETWLFAFHLNEKGNRPVVENIYSVRLDNSRTPVIPVKSAFRVNPVYAYDSSLQVQMILPQEKDRFMEIDTDKATYVLPTKTVTINKYLGKYKSEEKVTPVSISIPKSSMCIQAVDVGPLSVVPFPSYMTEPGKIPQNNLFFLQSFLLNTASVFKAANTEVGVAPKVEPLASGDQSQAGQSTKPERVDSNTRGDYTESSEASTQTEPKKVVKASNAHEEAAVTTATEKKTPCEPHDGEGMIESSHGRAFREIFVQYIPGKPLSLTEFGALLYSRQGGHEFRALDGTGLARTVGLRNCDELLSINNLQSDISSANQLAVLECFSDIGTQIGLVIKRKQEETWLFAFHLNEKGNRPVVENIFRRQLDSEKWKNSPKPNIPIDSAFRVNPDYSYDSSLQVQMILPQQQDRFMKIKNKEATYVLRKKTVIINKYQRIYGSEEGDGVWGNGRSDDGIPVTISTPESSDSDSDNGSDSDCDKDDSHRCIEGVDVGPLSVVDFPRYMTRRGKKILQNNMFFIQSFLDNGASVFKAANTEEDLLDHIVI</sequence>
<dbReference type="GeneID" id="105447172"/>
<name>A0A7M7T2P3_STRPU</name>
<reference evidence="3" key="1">
    <citation type="submission" date="2015-02" db="EMBL/GenBank/DDBJ databases">
        <title>Genome sequencing for Strongylocentrotus purpuratus.</title>
        <authorList>
            <person name="Murali S."/>
            <person name="Liu Y."/>
            <person name="Vee V."/>
            <person name="English A."/>
            <person name="Wang M."/>
            <person name="Skinner E."/>
            <person name="Han Y."/>
            <person name="Muzny D.M."/>
            <person name="Worley K.C."/>
            <person name="Gibbs R.A."/>
        </authorList>
    </citation>
    <scope>NUCLEOTIDE SEQUENCE</scope>
</reference>
<feature type="compositionally biased region" description="Polar residues" evidence="1">
    <location>
        <begin position="394"/>
        <end position="403"/>
    </location>
</feature>
<feature type="region of interest" description="Disordered" evidence="1">
    <location>
        <begin position="366"/>
        <end position="437"/>
    </location>
</feature>
<accession>A0A7M7T2P3</accession>